<evidence type="ECO:0000313" key="1">
    <source>
        <dbReference type="EMBL" id="SDT80454.1"/>
    </source>
</evidence>
<reference evidence="1 2" key="1">
    <citation type="submission" date="2016-10" db="EMBL/GenBank/DDBJ databases">
        <authorList>
            <person name="de Groot N.N."/>
        </authorList>
    </citation>
    <scope>NUCLEOTIDE SEQUENCE [LARGE SCALE GENOMIC DNA]</scope>
    <source>
        <strain evidence="1 2">DSM 43941</strain>
    </source>
</reference>
<accession>A0A1H2DCZ7</accession>
<protein>
    <submittedName>
        <fullName evidence="1">Uncharacterized protein</fullName>
    </submittedName>
</protein>
<dbReference type="EMBL" id="LT629758">
    <property type="protein sequence ID" value="SDT80454.1"/>
    <property type="molecule type" value="Genomic_DNA"/>
</dbReference>
<keyword evidence="2" id="KW-1185">Reference proteome</keyword>
<dbReference type="RefSeq" id="WP_157752062.1">
    <property type="nucleotide sequence ID" value="NZ_BOMJ01000122.1"/>
</dbReference>
<dbReference type="STRING" id="113562.SAMN04489716_9210"/>
<evidence type="ECO:0000313" key="2">
    <source>
        <dbReference type="Proteomes" id="UP000198688"/>
    </source>
</evidence>
<proteinExistence type="predicted"/>
<gene>
    <name evidence="1" type="ORF">SAMN04489716_9210</name>
</gene>
<organism evidence="1 2">
    <name type="scientific">Actinoplanes derwentensis</name>
    <dbReference type="NCBI Taxonomy" id="113562"/>
    <lineage>
        <taxon>Bacteria</taxon>
        <taxon>Bacillati</taxon>
        <taxon>Actinomycetota</taxon>
        <taxon>Actinomycetes</taxon>
        <taxon>Micromonosporales</taxon>
        <taxon>Micromonosporaceae</taxon>
        <taxon>Actinoplanes</taxon>
    </lineage>
</organism>
<name>A0A1H2DCZ7_9ACTN</name>
<sequence length="69" mass="7620">MLRETVAAKEMGEADVAFEAMHRLRECRTRPIRCGLVDDLTSVQGPVKKAADLHAMRPATGDVQSGRLR</sequence>
<dbReference type="Proteomes" id="UP000198688">
    <property type="component" value="Chromosome I"/>
</dbReference>
<dbReference type="AlphaFoldDB" id="A0A1H2DCZ7"/>